<dbReference type="OrthoDB" id="18139at2759"/>
<proteinExistence type="predicted"/>
<dbReference type="GO" id="GO:0045047">
    <property type="term" value="P:protein targeting to ER"/>
    <property type="evidence" value="ECO:0007669"/>
    <property type="project" value="InterPro"/>
</dbReference>
<dbReference type="PANTHER" id="PTHR28112:SF1">
    <property type="entry name" value="SRP-INDEPENDENT TARGETING PROTEIN 3"/>
    <property type="match status" value="1"/>
</dbReference>
<dbReference type="PANTHER" id="PTHR28112">
    <property type="entry name" value="SRP-INDEPENDENT TARGETING PROTEIN 3"/>
    <property type="match status" value="1"/>
</dbReference>
<dbReference type="EMBL" id="JACBPP010000001">
    <property type="protein sequence ID" value="KAF8004920.1"/>
    <property type="molecule type" value="Genomic_DNA"/>
</dbReference>
<reference evidence="2" key="1">
    <citation type="submission" date="2020-10" db="EMBL/GenBank/DDBJ databases">
        <title>The Whole-Genome Sequence of Metschnikowia persimmonesis, a Novel Endophytic Yeast Species Isolated from Medicinal Plant Diospyros kaki Thumb.</title>
        <authorList>
            <person name="Rahmat E."/>
            <person name="Kang Y."/>
        </authorList>
    </citation>
    <scope>NUCLEOTIDE SEQUENCE</scope>
    <source>
        <strain evidence="2">KIOM G15050</strain>
    </source>
</reference>
<dbReference type="Pfam" id="PF10032">
    <property type="entry name" value="Pho88"/>
    <property type="match status" value="1"/>
</dbReference>
<gene>
    <name evidence="2" type="ORF">HF325_000377</name>
</gene>
<accession>A0A8H7LER2</accession>
<dbReference type="Proteomes" id="UP000649328">
    <property type="component" value="Unassembled WGS sequence"/>
</dbReference>
<evidence type="ECO:0000256" key="1">
    <source>
        <dbReference type="SAM" id="Phobius"/>
    </source>
</evidence>
<keyword evidence="3" id="KW-1185">Reference proteome</keyword>
<dbReference type="PIRSF" id="PIRSF008756">
    <property type="entry name" value="P_tr_PHO88"/>
    <property type="match status" value="1"/>
</dbReference>
<keyword evidence="1" id="KW-1133">Transmembrane helix</keyword>
<protein>
    <recommendedName>
        <fullName evidence="4">Inorganic phosphate transport PHO88</fullName>
    </recommendedName>
</protein>
<evidence type="ECO:0008006" key="4">
    <source>
        <dbReference type="Google" id="ProtNLM"/>
    </source>
</evidence>
<dbReference type="AlphaFoldDB" id="A0A8H7LER2"/>
<evidence type="ECO:0000313" key="2">
    <source>
        <dbReference type="EMBL" id="KAF8004920.1"/>
    </source>
</evidence>
<feature type="transmembrane region" description="Helical" evidence="1">
    <location>
        <begin position="30"/>
        <end position="50"/>
    </location>
</feature>
<name>A0A8H7LER2_9ASCO</name>
<organism evidence="2 3">
    <name type="scientific">Metschnikowia pulcherrima</name>
    <dbReference type="NCBI Taxonomy" id="27326"/>
    <lineage>
        <taxon>Eukaryota</taxon>
        <taxon>Fungi</taxon>
        <taxon>Dikarya</taxon>
        <taxon>Ascomycota</taxon>
        <taxon>Saccharomycotina</taxon>
        <taxon>Pichiomycetes</taxon>
        <taxon>Metschnikowiaceae</taxon>
        <taxon>Metschnikowia</taxon>
    </lineage>
</organism>
<dbReference type="InterPro" id="IPR012098">
    <property type="entry name" value="SND3_fun"/>
</dbReference>
<dbReference type="GO" id="GO:0005783">
    <property type="term" value="C:endoplasmic reticulum"/>
    <property type="evidence" value="ECO:0007669"/>
    <property type="project" value="InterPro"/>
</dbReference>
<comment type="caution">
    <text evidence="2">The sequence shown here is derived from an EMBL/GenBank/DDBJ whole genome shotgun (WGS) entry which is preliminary data.</text>
</comment>
<keyword evidence="1" id="KW-0472">Membrane</keyword>
<keyword evidence="1" id="KW-0812">Transmembrane</keyword>
<sequence length="191" mass="21038">MNPAFSNLGLMLIMMQVLRRLDLENPDILMYVRVGYVACQLSVFAICMYVKFQINKKNDLTTMKYVEPANAMGGQEEKAVVTTVKEYDLKQIDAQIKSIFTSLAMMGFMHLYMKYTNPLVMQSVSLVKSALETNIVKIHLWGQPASGDLKRPFKAAPGLLAAFQGATSDVKTDKASVEAAETAGAGGIKED</sequence>
<evidence type="ECO:0000313" key="3">
    <source>
        <dbReference type="Proteomes" id="UP000649328"/>
    </source>
</evidence>
<dbReference type="GO" id="GO:0005739">
    <property type="term" value="C:mitochondrion"/>
    <property type="evidence" value="ECO:0007669"/>
    <property type="project" value="TreeGrafter"/>
</dbReference>